<reference evidence="8" key="1">
    <citation type="journal article" date="2019" name="Int. J. Syst. Evol. Microbiol.">
        <title>The Global Catalogue of Microorganisms (GCM) 10K type strain sequencing project: providing services to taxonomists for standard genome sequencing and annotation.</title>
        <authorList>
            <consortium name="The Broad Institute Genomics Platform"/>
            <consortium name="The Broad Institute Genome Sequencing Center for Infectious Disease"/>
            <person name="Wu L."/>
            <person name="Ma J."/>
        </authorList>
    </citation>
    <scope>NUCLEOTIDE SEQUENCE [LARGE SCALE GENOMIC DNA]</scope>
    <source>
        <strain evidence="8">CGMCC 1.12931</strain>
    </source>
</reference>
<comment type="similarity">
    <text evidence="2">Belongs to the UPF0382 family.</text>
</comment>
<comment type="caution">
    <text evidence="7">The sequence shown here is derived from an EMBL/GenBank/DDBJ whole genome shotgun (WGS) entry which is preliminary data.</text>
</comment>
<organism evidence="7 8">
    <name type="scientific">Psychroflexus planctonicus</name>
    <dbReference type="NCBI Taxonomy" id="1526575"/>
    <lineage>
        <taxon>Bacteria</taxon>
        <taxon>Pseudomonadati</taxon>
        <taxon>Bacteroidota</taxon>
        <taxon>Flavobacteriia</taxon>
        <taxon>Flavobacteriales</taxon>
        <taxon>Flavobacteriaceae</taxon>
        <taxon>Psychroflexus</taxon>
    </lineage>
</organism>
<name>A0ABQ1SID9_9FLAO</name>
<feature type="transmembrane region" description="Helical" evidence="6">
    <location>
        <begin position="71"/>
        <end position="91"/>
    </location>
</feature>
<dbReference type="PANTHER" id="PTHR43461">
    <property type="entry name" value="TRANSMEMBRANE PROTEIN 256"/>
    <property type="match status" value="1"/>
</dbReference>
<evidence type="ECO:0000256" key="1">
    <source>
        <dbReference type="ARBA" id="ARBA00004141"/>
    </source>
</evidence>
<evidence type="ECO:0000256" key="6">
    <source>
        <dbReference type="SAM" id="Phobius"/>
    </source>
</evidence>
<keyword evidence="8" id="KW-1185">Reference proteome</keyword>
<evidence type="ECO:0000256" key="5">
    <source>
        <dbReference type="ARBA" id="ARBA00023136"/>
    </source>
</evidence>
<dbReference type="Pfam" id="PF04241">
    <property type="entry name" value="DUF423"/>
    <property type="match status" value="1"/>
</dbReference>
<evidence type="ECO:0000256" key="3">
    <source>
        <dbReference type="ARBA" id="ARBA00022692"/>
    </source>
</evidence>
<comment type="subcellular location">
    <subcellularLocation>
        <location evidence="1">Membrane</location>
        <topology evidence="1">Multi-pass membrane protein</topology>
    </subcellularLocation>
</comment>
<keyword evidence="4 6" id="KW-1133">Transmembrane helix</keyword>
<dbReference type="RefSeq" id="WP_188459189.1">
    <property type="nucleotide sequence ID" value="NZ_BMGM01000010.1"/>
</dbReference>
<sequence>MDRQRKFLILGSIFGVTAVILGAFGAHALKEMLSAEALASFETGVKYQMYHALLLLFLGVEKRIQPKAKNAIYYLLLVGIIFFSFSIYLLATNNYTNFDFKSIAFITPIGGTLIIIAWFVMLFSFFKKNKNKVSD</sequence>
<evidence type="ECO:0000256" key="4">
    <source>
        <dbReference type="ARBA" id="ARBA00022989"/>
    </source>
</evidence>
<feature type="transmembrane region" description="Helical" evidence="6">
    <location>
        <begin position="7"/>
        <end position="27"/>
    </location>
</feature>
<dbReference type="PANTHER" id="PTHR43461:SF1">
    <property type="entry name" value="TRANSMEMBRANE PROTEIN 256"/>
    <property type="match status" value="1"/>
</dbReference>
<gene>
    <name evidence="7" type="ORF">GCM10010832_22020</name>
</gene>
<evidence type="ECO:0000313" key="8">
    <source>
        <dbReference type="Proteomes" id="UP000599179"/>
    </source>
</evidence>
<accession>A0ABQ1SID9</accession>
<evidence type="ECO:0000313" key="7">
    <source>
        <dbReference type="EMBL" id="GGE41563.1"/>
    </source>
</evidence>
<protein>
    <submittedName>
        <fullName evidence="7">Membrane protein</fullName>
    </submittedName>
</protein>
<feature type="transmembrane region" description="Helical" evidence="6">
    <location>
        <begin position="47"/>
        <end position="64"/>
    </location>
</feature>
<dbReference type="Proteomes" id="UP000599179">
    <property type="component" value="Unassembled WGS sequence"/>
</dbReference>
<keyword evidence="5 6" id="KW-0472">Membrane</keyword>
<proteinExistence type="inferred from homology"/>
<dbReference type="EMBL" id="BMGM01000010">
    <property type="protein sequence ID" value="GGE41563.1"/>
    <property type="molecule type" value="Genomic_DNA"/>
</dbReference>
<dbReference type="InterPro" id="IPR006696">
    <property type="entry name" value="DUF423"/>
</dbReference>
<keyword evidence="3 6" id="KW-0812">Transmembrane</keyword>
<evidence type="ECO:0000256" key="2">
    <source>
        <dbReference type="ARBA" id="ARBA00009694"/>
    </source>
</evidence>
<feature type="transmembrane region" description="Helical" evidence="6">
    <location>
        <begin position="103"/>
        <end position="126"/>
    </location>
</feature>